<dbReference type="GO" id="GO:0036054">
    <property type="term" value="F:protein-malonyllysine demalonylase activity"/>
    <property type="evidence" value="ECO:0007669"/>
    <property type="project" value="UniProtKB-UniRule"/>
</dbReference>
<dbReference type="GO" id="GO:0005739">
    <property type="term" value="C:mitochondrion"/>
    <property type="evidence" value="ECO:0007669"/>
    <property type="project" value="UniProtKB-SubCell"/>
</dbReference>
<dbReference type="InterPro" id="IPR029035">
    <property type="entry name" value="DHS-like_NAD/FAD-binding_dom"/>
</dbReference>
<dbReference type="KEGG" id="dpte:113797396"/>
<dbReference type="GO" id="GO:0005634">
    <property type="term" value="C:nucleus"/>
    <property type="evidence" value="ECO:0007669"/>
    <property type="project" value="TreeGrafter"/>
</dbReference>
<evidence type="ECO:0000256" key="2">
    <source>
        <dbReference type="ARBA" id="ARBA00023027"/>
    </source>
</evidence>
<feature type="binding site" evidence="3 4">
    <location>
        <position position="261"/>
    </location>
    <ligand>
        <name>Zn(2+)</name>
        <dbReference type="ChEBI" id="CHEBI:29105"/>
    </ligand>
</feature>
<evidence type="ECO:0000256" key="4">
    <source>
        <dbReference type="PROSITE-ProRule" id="PRU00236"/>
    </source>
</evidence>
<proteinExistence type="inferred from homology"/>
<dbReference type="PANTHER" id="PTHR11085">
    <property type="entry name" value="NAD-DEPENDENT PROTEIN DEACYLASE SIRTUIN-5, MITOCHONDRIAL-RELATED"/>
    <property type="match status" value="1"/>
</dbReference>
<comment type="catalytic activity">
    <reaction evidence="3">
        <text>N(6)-succinyl-L-lysyl-[protein] + NAD(+) + H2O = 2''-O-succinyl-ADP-D-ribose + nicotinamide + L-lysyl-[protein]</text>
        <dbReference type="Rhea" id="RHEA:47668"/>
        <dbReference type="Rhea" id="RHEA-COMP:9752"/>
        <dbReference type="Rhea" id="RHEA-COMP:11877"/>
        <dbReference type="ChEBI" id="CHEBI:15377"/>
        <dbReference type="ChEBI" id="CHEBI:17154"/>
        <dbReference type="ChEBI" id="CHEBI:29969"/>
        <dbReference type="ChEBI" id="CHEBI:57540"/>
        <dbReference type="ChEBI" id="CHEBI:87830"/>
        <dbReference type="ChEBI" id="CHEBI:87832"/>
    </reaction>
</comment>
<dbReference type="InterPro" id="IPR027546">
    <property type="entry name" value="Sirtuin_class_III"/>
</dbReference>
<comment type="domain">
    <text evidence="3">In contrast to class I sirtuins, class III sirtuins have only weak deacetylase activity. Difference in substrate specificity is probably due to a larger hydrophobic pocket with 2 residues (Tyr-154 and Arg-157) that bind to malonylated and succinylated substrates and define the specificity.</text>
</comment>
<keyword evidence="3" id="KW-0496">Mitochondrion</keyword>
<comment type="catalytic activity">
    <reaction evidence="3">
        <text>N(6)-glutaryl-L-lysyl-[protein] + NAD(+) + H2O = 2''-O-glutaryl-ADP-D-ribose + nicotinamide + L-lysyl-[protein]</text>
        <dbReference type="Rhea" id="RHEA:47664"/>
        <dbReference type="Rhea" id="RHEA-COMP:9752"/>
        <dbReference type="Rhea" id="RHEA-COMP:11875"/>
        <dbReference type="ChEBI" id="CHEBI:15377"/>
        <dbReference type="ChEBI" id="CHEBI:17154"/>
        <dbReference type="ChEBI" id="CHEBI:29969"/>
        <dbReference type="ChEBI" id="CHEBI:57540"/>
        <dbReference type="ChEBI" id="CHEBI:87828"/>
        <dbReference type="ChEBI" id="CHEBI:87829"/>
    </reaction>
</comment>
<dbReference type="OMA" id="LIHMHGE"/>
<dbReference type="Gene3D" id="3.30.1600.10">
    <property type="entry name" value="SIR2/SIRT2 'Small Domain"/>
    <property type="match status" value="1"/>
</dbReference>
<comment type="catalytic activity">
    <reaction evidence="3">
        <text>N(6)-malonyl-L-lysyl-[protein] + NAD(+) + H2O = 2''-O-malonyl-ADP-D-ribose + nicotinamide + L-lysyl-[protein]</text>
        <dbReference type="Rhea" id="RHEA:47672"/>
        <dbReference type="Rhea" id="RHEA-COMP:9752"/>
        <dbReference type="Rhea" id="RHEA-COMP:11878"/>
        <dbReference type="ChEBI" id="CHEBI:15377"/>
        <dbReference type="ChEBI" id="CHEBI:17154"/>
        <dbReference type="ChEBI" id="CHEBI:29969"/>
        <dbReference type="ChEBI" id="CHEBI:57540"/>
        <dbReference type="ChEBI" id="CHEBI:87831"/>
        <dbReference type="ChEBI" id="CHEBI:87833"/>
    </reaction>
</comment>
<dbReference type="RefSeq" id="XP_027203562.1">
    <property type="nucleotide sequence ID" value="XM_027347761.1"/>
</dbReference>
<dbReference type="AlphaFoldDB" id="A0A6P6YE55"/>
<dbReference type="HAMAP" id="MF_01121">
    <property type="entry name" value="Sirtuin_ClassIII"/>
    <property type="match status" value="1"/>
</dbReference>
<organism evidence="6 7">
    <name type="scientific">Dermatophagoides pteronyssinus</name>
    <name type="common">European house dust mite</name>
    <dbReference type="NCBI Taxonomy" id="6956"/>
    <lineage>
        <taxon>Eukaryota</taxon>
        <taxon>Metazoa</taxon>
        <taxon>Ecdysozoa</taxon>
        <taxon>Arthropoda</taxon>
        <taxon>Chelicerata</taxon>
        <taxon>Arachnida</taxon>
        <taxon>Acari</taxon>
        <taxon>Acariformes</taxon>
        <taxon>Sarcoptiformes</taxon>
        <taxon>Astigmata</taxon>
        <taxon>Psoroptidia</taxon>
        <taxon>Analgoidea</taxon>
        <taxon>Pyroglyphidae</taxon>
        <taxon>Dermatophagoidinae</taxon>
        <taxon>Dermatophagoides</taxon>
    </lineage>
</organism>
<keyword evidence="6" id="KW-1185">Reference proteome</keyword>
<name>A0A6P6YE55_DERPT</name>
<feature type="binding site" evidence="3">
    <location>
        <position position="154"/>
    </location>
    <ligand>
        <name>substrate</name>
    </ligand>
</feature>
<dbReference type="NCBIfam" id="NF001753">
    <property type="entry name" value="PRK00481.1-3"/>
    <property type="match status" value="1"/>
</dbReference>
<dbReference type="Proteomes" id="UP000515146">
    <property type="component" value="Unplaced"/>
</dbReference>
<feature type="binding site" evidence="3">
    <location>
        <begin position="298"/>
        <end position="300"/>
    </location>
    <ligand>
        <name>NAD(+)</name>
        <dbReference type="ChEBI" id="CHEBI:57540"/>
    </ligand>
</feature>
<comment type="caution">
    <text evidence="3">Lacks conserved residue(s) required for the propagation of feature annotation.</text>
</comment>
<dbReference type="OrthoDB" id="424302at2759"/>
<dbReference type="GO" id="GO:0008270">
    <property type="term" value="F:zinc ion binding"/>
    <property type="evidence" value="ECO:0007669"/>
    <property type="project" value="UniProtKB-UniRule"/>
</dbReference>
<feature type="binding site" evidence="3">
    <location>
        <begin position="110"/>
        <end position="129"/>
    </location>
    <ligand>
        <name>NAD(+)</name>
        <dbReference type="ChEBI" id="CHEBI:57540"/>
    </ligand>
</feature>
<feature type="domain" description="Deacetylase sirtuin-type" evidence="5">
    <location>
        <begin position="85"/>
        <end position="361"/>
    </location>
</feature>
<protein>
    <recommendedName>
        <fullName evidence="3">NAD-dependent protein deacylase</fullName>
        <ecNumber evidence="3">2.3.1.-</ecNumber>
    </recommendedName>
    <alternativeName>
        <fullName evidence="3">Regulatory protein SIR2 homolog 5</fullName>
    </alternativeName>
</protein>
<comment type="similarity">
    <text evidence="3">Belongs to the sirtuin family. Class III subfamily.</text>
</comment>
<dbReference type="PANTHER" id="PTHR11085:SF10">
    <property type="entry name" value="NAD-DEPENDENT PROTEIN DEACYLASE SIRTUIN-5, MITOCHONDRIAL-RELATED"/>
    <property type="match status" value="1"/>
</dbReference>
<accession>A0A6P6YE55</accession>
<evidence type="ECO:0000256" key="1">
    <source>
        <dbReference type="ARBA" id="ARBA00022679"/>
    </source>
</evidence>
<dbReference type="InterPro" id="IPR026591">
    <property type="entry name" value="Sirtuin_cat_small_dom_sf"/>
</dbReference>
<evidence type="ECO:0000256" key="3">
    <source>
        <dbReference type="HAMAP-Rule" id="MF_03160"/>
    </source>
</evidence>
<feature type="binding site" evidence="4">
    <location>
        <position position="258"/>
    </location>
    <ligand>
        <name>Zn(2+)</name>
        <dbReference type="ChEBI" id="CHEBI:29105"/>
    </ligand>
</feature>
<comment type="function">
    <text evidence="3">NAD-dependent lysine demalonylase, desuccinylase and deglutarylase that specifically removes malonyl, succinyl and glutaryl groups on target proteins. Has weak NAD-dependent protein deacetylase activity; however this activity may not be physiologically relevant in vivo.</text>
</comment>
<dbReference type="CDD" id="cd01412">
    <property type="entry name" value="SIRT5_Af1_CobB"/>
    <property type="match status" value="1"/>
</dbReference>
<keyword evidence="1 3" id="KW-0808">Transferase</keyword>
<feature type="binding site" evidence="3">
    <location>
        <position position="157"/>
    </location>
    <ligand>
        <name>substrate</name>
    </ligand>
</feature>
<evidence type="ECO:0000313" key="7">
    <source>
        <dbReference type="RefSeq" id="XP_027203562.1"/>
    </source>
</evidence>
<feature type="binding site" evidence="3 4">
    <location>
        <position position="220"/>
    </location>
    <ligand>
        <name>Zn(2+)</name>
        <dbReference type="ChEBI" id="CHEBI:29105"/>
    </ligand>
</feature>
<feature type="binding site" evidence="4">
    <location>
        <position position="223"/>
    </location>
    <ligand>
        <name>Zn(2+)</name>
        <dbReference type="ChEBI" id="CHEBI:29105"/>
    </ligand>
</feature>
<comment type="subcellular location">
    <subcellularLocation>
        <location evidence="3">Mitochondrion</location>
    </subcellularLocation>
</comment>
<evidence type="ECO:0000259" key="5">
    <source>
        <dbReference type="PROSITE" id="PS50305"/>
    </source>
</evidence>
<dbReference type="GO" id="GO:0017136">
    <property type="term" value="F:histone deacetylase activity, NAD-dependent"/>
    <property type="evidence" value="ECO:0007669"/>
    <property type="project" value="TreeGrafter"/>
</dbReference>
<feature type="binding site" evidence="3">
    <location>
        <begin position="324"/>
        <end position="326"/>
    </location>
    <ligand>
        <name>NAD(+)</name>
        <dbReference type="ChEBI" id="CHEBI:57540"/>
    </ligand>
</feature>
<dbReference type="PROSITE" id="PS50305">
    <property type="entry name" value="SIRTUIN"/>
    <property type="match status" value="1"/>
</dbReference>
<evidence type="ECO:0000313" key="6">
    <source>
        <dbReference type="Proteomes" id="UP000515146"/>
    </source>
</evidence>
<sequence length="361" mass="40812">MKQQIKVLSAIGHFSRYRPRHHPCCLKTFSIHSLSRNIVHSVPIRLSSTKQARAIQLTNNTCLNFSNCNFNFCVFEYQQRNMSYNRKVSSDVNAFQDQLNRATKIVVLTGAGISAESGIPTFRGEGGFWRNYKSEELATPEAFAKDPGLVWQFYEYRRQLVSSKEPNLAHKSLSILEQNFIRDSPHRQVIVVTQNVDELHRRAGAKRVLELHGSLFKTRCTQCKAVKTNFTIPIVPVLENIKLDEPDRHIDPKDLPRCEKCTGLLRPHVVWFGEQLDPFVLKQAEGLMSVTDFLLVVGTSSVVYPAASLIPQAATRGVTVSEFNIEQTAASEYAKYFFKGPCAQTLPKALQIGETMISHWG</sequence>
<dbReference type="Pfam" id="PF02146">
    <property type="entry name" value="SIR2"/>
    <property type="match status" value="1"/>
</dbReference>
<keyword evidence="3 4" id="KW-0862">Zinc</keyword>
<dbReference type="GO" id="GO:0070403">
    <property type="term" value="F:NAD+ binding"/>
    <property type="evidence" value="ECO:0007669"/>
    <property type="project" value="UniProtKB-UniRule"/>
</dbReference>
<feature type="active site" description="Proton acceptor" evidence="3 4">
    <location>
        <position position="212"/>
    </location>
</feature>
<keyword evidence="3 4" id="KW-0479">Metal-binding</keyword>
<reference evidence="7" key="1">
    <citation type="submission" date="2025-08" db="UniProtKB">
        <authorList>
            <consortium name="RefSeq"/>
        </authorList>
    </citation>
    <scope>IDENTIFICATION</scope>
    <source>
        <strain evidence="7">Airmid</strain>
    </source>
</reference>
<gene>
    <name evidence="7" type="primary">LOC113797396</name>
</gene>
<dbReference type="SUPFAM" id="SSF52467">
    <property type="entry name" value="DHS-like NAD/FAD-binding domain"/>
    <property type="match status" value="1"/>
</dbReference>
<dbReference type="InterPro" id="IPR003000">
    <property type="entry name" value="Sirtuin"/>
</dbReference>
<dbReference type="InParanoid" id="A0A6P6YE55"/>
<dbReference type="InterPro" id="IPR050134">
    <property type="entry name" value="NAD-dep_sirtuin_deacylases"/>
</dbReference>
<dbReference type="InterPro" id="IPR026590">
    <property type="entry name" value="Ssirtuin_cat_dom"/>
</dbReference>
<feature type="binding site" evidence="3">
    <location>
        <begin position="194"/>
        <end position="197"/>
    </location>
    <ligand>
        <name>NAD(+)</name>
        <dbReference type="ChEBI" id="CHEBI:57540"/>
    </ligand>
</feature>
<feature type="binding site" evidence="3">
    <location>
        <position position="342"/>
    </location>
    <ligand>
        <name>NAD(+)</name>
        <dbReference type="ChEBI" id="CHEBI:57540"/>
    </ligand>
</feature>
<dbReference type="Gene3D" id="3.40.50.1220">
    <property type="entry name" value="TPP-binding domain"/>
    <property type="match status" value="1"/>
</dbReference>
<comment type="cofactor">
    <cofactor evidence="3">
        <name>Zn(2+)</name>
        <dbReference type="ChEBI" id="CHEBI:29105"/>
    </cofactor>
    <text evidence="3">Binds 1 zinc ion per subunit.</text>
</comment>
<dbReference type="GO" id="GO:0036055">
    <property type="term" value="F:protein-succinyllysine desuccinylase activity"/>
    <property type="evidence" value="ECO:0007669"/>
    <property type="project" value="UniProtKB-UniRule"/>
</dbReference>
<keyword evidence="2 3" id="KW-0520">NAD</keyword>
<dbReference type="EC" id="2.3.1.-" evidence="3"/>